<evidence type="ECO:0000256" key="1">
    <source>
        <dbReference type="SAM" id="SignalP"/>
    </source>
</evidence>
<dbReference type="AlphaFoldDB" id="A0A847SH38"/>
<proteinExistence type="predicted"/>
<keyword evidence="1" id="KW-0732">Signal</keyword>
<accession>A0A847SH38</accession>
<name>A0A847SH38_9NEIS</name>
<organism evidence="2 3">
    <name type="scientific">Leeia aquatica</name>
    <dbReference type="NCBI Taxonomy" id="2725557"/>
    <lineage>
        <taxon>Bacteria</taxon>
        <taxon>Pseudomonadati</taxon>
        <taxon>Pseudomonadota</taxon>
        <taxon>Betaproteobacteria</taxon>
        <taxon>Neisseriales</taxon>
        <taxon>Leeiaceae</taxon>
        <taxon>Leeia</taxon>
    </lineage>
</organism>
<dbReference type="RefSeq" id="WP_168878259.1">
    <property type="nucleotide sequence ID" value="NZ_JABAIM010000004.1"/>
</dbReference>
<evidence type="ECO:0008006" key="4">
    <source>
        <dbReference type="Google" id="ProtNLM"/>
    </source>
</evidence>
<evidence type="ECO:0000313" key="2">
    <source>
        <dbReference type="EMBL" id="NLR76588.1"/>
    </source>
</evidence>
<evidence type="ECO:0000313" key="3">
    <source>
        <dbReference type="Proteomes" id="UP000587991"/>
    </source>
</evidence>
<protein>
    <recommendedName>
        <fullName evidence="4">Secreted protein</fullName>
    </recommendedName>
</protein>
<dbReference type="EMBL" id="JABAIM010000004">
    <property type="protein sequence ID" value="NLR76588.1"/>
    <property type="molecule type" value="Genomic_DNA"/>
</dbReference>
<feature type="chain" id="PRO_5033060811" description="Secreted protein" evidence="1">
    <location>
        <begin position="27"/>
        <end position="206"/>
    </location>
</feature>
<keyword evidence="3" id="KW-1185">Reference proteome</keyword>
<feature type="signal peptide" evidence="1">
    <location>
        <begin position="1"/>
        <end position="26"/>
    </location>
</feature>
<reference evidence="2 3" key="1">
    <citation type="submission" date="2020-04" db="EMBL/GenBank/DDBJ databases">
        <title>Draft genome of Leeia sp. IMCC25680.</title>
        <authorList>
            <person name="Song J."/>
            <person name="Cho J.-C."/>
        </authorList>
    </citation>
    <scope>NUCLEOTIDE SEQUENCE [LARGE SCALE GENOMIC DNA]</scope>
    <source>
        <strain evidence="2 3">IMCC25680</strain>
    </source>
</reference>
<dbReference type="Proteomes" id="UP000587991">
    <property type="component" value="Unassembled WGS sequence"/>
</dbReference>
<sequence>MKALFTGWGTRMLITGVILTMGLAHAEDNDAALQDYADLLSKMQTGQVTLQGDDPAAKVKLPPGWTLVHRGSNKGLWFLIEGRNPKDSKCTLLFAQNDNKFFFASPKGTGSPVAVYAGPGMDSPTSPQKVEVSMRLNEQSGRAPFAWMPGAYLITPIKLQETVKSIVDRGDFEMMLDGKTVLVAATEGGFKGRDAMLACMAKHKLR</sequence>
<gene>
    <name evidence="2" type="ORF">HF682_15580</name>
</gene>
<comment type="caution">
    <text evidence="2">The sequence shown here is derived from an EMBL/GenBank/DDBJ whole genome shotgun (WGS) entry which is preliminary data.</text>
</comment>